<dbReference type="Proteomes" id="UP001515943">
    <property type="component" value="Unassembled WGS sequence"/>
</dbReference>
<feature type="domain" description="DUF1330" evidence="1">
    <location>
        <begin position="43"/>
        <end position="132"/>
    </location>
</feature>
<evidence type="ECO:0000313" key="3">
    <source>
        <dbReference type="Proteomes" id="UP001515943"/>
    </source>
</evidence>
<dbReference type="InterPro" id="IPR010753">
    <property type="entry name" value="DUF1330"/>
</dbReference>
<keyword evidence="3" id="KW-1185">Reference proteome</keyword>
<dbReference type="Gene3D" id="3.30.70.100">
    <property type="match status" value="1"/>
</dbReference>
<evidence type="ECO:0000313" key="2">
    <source>
        <dbReference type="EMBL" id="NKE59977.1"/>
    </source>
</evidence>
<organism evidence="2 3">
    <name type="scientific">Lentzea indica</name>
    <dbReference type="NCBI Taxonomy" id="2604800"/>
    <lineage>
        <taxon>Bacteria</taxon>
        <taxon>Bacillati</taxon>
        <taxon>Actinomycetota</taxon>
        <taxon>Actinomycetes</taxon>
        <taxon>Pseudonocardiales</taxon>
        <taxon>Pseudonocardiaceae</taxon>
        <taxon>Lentzea</taxon>
    </lineage>
</organism>
<dbReference type="Pfam" id="PF07045">
    <property type="entry name" value="DUF1330"/>
    <property type="match status" value="1"/>
</dbReference>
<name>A0ABX1FN09_9PSEU</name>
<dbReference type="PANTHER" id="PTHR41521:SF4">
    <property type="entry name" value="BLR0684 PROTEIN"/>
    <property type="match status" value="1"/>
</dbReference>
<dbReference type="InterPro" id="IPR011008">
    <property type="entry name" value="Dimeric_a/b-barrel"/>
</dbReference>
<accession>A0ABX1FN09</accession>
<proteinExistence type="predicted"/>
<dbReference type="SUPFAM" id="SSF54909">
    <property type="entry name" value="Dimeric alpha+beta barrel"/>
    <property type="match status" value="1"/>
</dbReference>
<dbReference type="EMBL" id="VSRL01000103">
    <property type="protein sequence ID" value="NKE59977.1"/>
    <property type="molecule type" value="Genomic_DNA"/>
</dbReference>
<protein>
    <submittedName>
        <fullName evidence="2">DUF1330 domain-containing protein</fullName>
    </submittedName>
</protein>
<gene>
    <name evidence="2" type="ORF">FXN61_25530</name>
</gene>
<sequence>MLRRRRRSNGVCVRSVVAWERPHRALNVDDDQSIASGGHTNMTAYVVIDLNVADPEGFQQYVDGVTPLIEKAGGRNVLIDGDALVLEGDWAPPTLVIHEFSSKAAIQEFWDSPEYQPFKELRRKYSTVKVVVGETA</sequence>
<dbReference type="PANTHER" id="PTHR41521">
    <property type="match status" value="1"/>
</dbReference>
<evidence type="ECO:0000259" key="1">
    <source>
        <dbReference type="Pfam" id="PF07045"/>
    </source>
</evidence>
<reference evidence="2 3" key="1">
    <citation type="submission" date="2019-08" db="EMBL/GenBank/DDBJ databases">
        <title>Lentzea from Indian Himalayas.</title>
        <authorList>
            <person name="Mandal S."/>
            <person name="Mallick Gupta A."/>
            <person name="Maiti P.K."/>
            <person name="Sarkar J."/>
            <person name="Mandal S."/>
        </authorList>
    </citation>
    <scope>NUCLEOTIDE SEQUENCE [LARGE SCALE GENOMIC DNA]</scope>
    <source>
        <strain evidence="2 3">PSKA42</strain>
    </source>
</reference>
<comment type="caution">
    <text evidence="2">The sequence shown here is derived from an EMBL/GenBank/DDBJ whole genome shotgun (WGS) entry which is preliminary data.</text>
</comment>